<feature type="region of interest" description="Disordered" evidence="4">
    <location>
        <begin position="648"/>
        <end position="693"/>
    </location>
</feature>
<dbReference type="PROSITE" id="PS00463">
    <property type="entry name" value="ZN2_CY6_FUNGAL_1"/>
    <property type="match status" value="1"/>
</dbReference>
<proteinExistence type="predicted"/>
<evidence type="ECO:0000256" key="3">
    <source>
        <dbReference type="ARBA" id="ARBA00023242"/>
    </source>
</evidence>
<dbReference type="SMART" id="SM00906">
    <property type="entry name" value="Fungal_trans"/>
    <property type="match status" value="1"/>
</dbReference>
<dbReference type="PANTHER" id="PTHR31001">
    <property type="entry name" value="UNCHARACTERIZED TRANSCRIPTIONAL REGULATORY PROTEIN"/>
    <property type="match status" value="1"/>
</dbReference>
<keyword evidence="2" id="KW-0479">Metal-binding</keyword>
<reference evidence="6 7" key="2">
    <citation type="journal article" date="2015" name="Eukaryot. Cell">
        <title>Asexual propagation of a virulent clone complex in a human and feline outbreak of sporotrichosis.</title>
        <authorList>
            <person name="Teixeira Mde M."/>
            <person name="Rodrigues A.M."/>
            <person name="Tsui C.K."/>
            <person name="de Almeida L.G."/>
            <person name="Van Diepeningen A.D."/>
            <person name="van den Ende B.G."/>
            <person name="Fernandes G.F."/>
            <person name="Kano R."/>
            <person name="Hamelin R.C."/>
            <person name="Lopes-Bezerra L.M."/>
            <person name="Vasconcelos A.T."/>
            <person name="de Hoog S."/>
            <person name="de Camargo Z.P."/>
            <person name="Felipe M.S."/>
        </authorList>
    </citation>
    <scope>NUCLEOTIDE SEQUENCE [LARGE SCALE GENOMIC DNA]</scope>
    <source>
        <strain evidence="6 7">1099-18</strain>
    </source>
</reference>
<dbReference type="Proteomes" id="UP000033710">
    <property type="component" value="Unassembled WGS sequence"/>
</dbReference>
<dbReference type="InterPro" id="IPR001138">
    <property type="entry name" value="Zn2Cys6_DnaBD"/>
</dbReference>
<feature type="compositionally biased region" description="Polar residues" evidence="4">
    <location>
        <begin position="338"/>
        <end position="349"/>
    </location>
</feature>
<dbReference type="GO" id="GO:0003677">
    <property type="term" value="F:DNA binding"/>
    <property type="evidence" value="ECO:0007669"/>
    <property type="project" value="InterPro"/>
</dbReference>
<dbReference type="InterPro" id="IPR036864">
    <property type="entry name" value="Zn2-C6_fun-type_DNA-bd_sf"/>
</dbReference>
<name>A0A0F2MDY8_SPOSC</name>
<dbReference type="CDD" id="cd00067">
    <property type="entry name" value="GAL4"/>
    <property type="match status" value="1"/>
</dbReference>
<dbReference type="VEuPathDB" id="FungiDB:SPSK_07084"/>
<feature type="compositionally biased region" description="Basic and acidic residues" evidence="4">
    <location>
        <begin position="107"/>
        <end position="124"/>
    </location>
</feature>
<dbReference type="PROSITE" id="PS50048">
    <property type="entry name" value="ZN2_CY6_FUNGAL_2"/>
    <property type="match status" value="1"/>
</dbReference>
<dbReference type="GO" id="GO:0006351">
    <property type="term" value="P:DNA-templated transcription"/>
    <property type="evidence" value="ECO:0007669"/>
    <property type="project" value="InterPro"/>
</dbReference>
<accession>A0A0F2MDY8</accession>
<feature type="domain" description="Zn(2)-C6 fungal-type" evidence="5">
    <location>
        <begin position="42"/>
        <end position="70"/>
    </location>
</feature>
<dbReference type="RefSeq" id="XP_016590579.1">
    <property type="nucleotide sequence ID" value="XM_016733753.1"/>
</dbReference>
<evidence type="ECO:0000313" key="6">
    <source>
        <dbReference type="EMBL" id="KJR87903.1"/>
    </source>
</evidence>
<dbReference type="KEGG" id="ssck:SPSK_07084"/>
<dbReference type="SMART" id="SM00066">
    <property type="entry name" value="GAL4"/>
    <property type="match status" value="1"/>
</dbReference>
<feature type="region of interest" description="Disordered" evidence="4">
    <location>
        <begin position="145"/>
        <end position="169"/>
    </location>
</feature>
<organism evidence="6 7">
    <name type="scientific">Sporothrix schenckii 1099-18</name>
    <dbReference type="NCBI Taxonomy" id="1397361"/>
    <lineage>
        <taxon>Eukaryota</taxon>
        <taxon>Fungi</taxon>
        <taxon>Dikarya</taxon>
        <taxon>Ascomycota</taxon>
        <taxon>Pezizomycotina</taxon>
        <taxon>Sordariomycetes</taxon>
        <taxon>Sordariomycetidae</taxon>
        <taxon>Ophiostomatales</taxon>
        <taxon>Ophiostomataceae</taxon>
        <taxon>Sporothrix</taxon>
    </lineage>
</organism>
<evidence type="ECO:0000259" key="5">
    <source>
        <dbReference type="PROSITE" id="PS50048"/>
    </source>
</evidence>
<dbReference type="OrthoDB" id="435881at2759"/>
<comment type="subcellular location">
    <subcellularLocation>
        <location evidence="1">Nucleus</location>
    </subcellularLocation>
</comment>
<feature type="region of interest" description="Disordered" evidence="4">
    <location>
        <begin position="73"/>
        <end position="125"/>
    </location>
</feature>
<dbReference type="GO" id="GO:0005634">
    <property type="term" value="C:nucleus"/>
    <property type="evidence" value="ECO:0007669"/>
    <property type="project" value="UniProtKB-SubCell"/>
</dbReference>
<keyword evidence="3" id="KW-0539">Nucleus</keyword>
<evidence type="ECO:0000256" key="4">
    <source>
        <dbReference type="SAM" id="MobiDB-lite"/>
    </source>
</evidence>
<evidence type="ECO:0000256" key="1">
    <source>
        <dbReference type="ARBA" id="ARBA00004123"/>
    </source>
</evidence>
<gene>
    <name evidence="6" type="ORF">SPSK_07084</name>
</gene>
<feature type="compositionally biased region" description="Polar residues" evidence="4">
    <location>
        <begin position="679"/>
        <end position="690"/>
    </location>
</feature>
<dbReference type="GO" id="GO:0000981">
    <property type="term" value="F:DNA-binding transcription factor activity, RNA polymerase II-specific"/>
    <property type="evidence" value="ECO:0007669"/>
    <property type="project" value="InterPro"/>
</dbReference>
<dbReference type="InterPro" id="IPR007219">
    <property type="entry name" value="XnlR_reg_dom"/>
</dbReference>
<evidence type="ECO:0000313" key="7">
    <source>
        <dbReference type="Proteomes" id="UP000033710"/>
    </source>
</evidence>
<protein>
    <recommendedName>
        <fullName evidence="5">Zn(2)-C6 fungal-type domain-containing protein</fullName>
    </recommendedName>
</protein>
<feature type="compositionally biased region" description="Basic and acidic residues" evidence="4">
    <location>
        <begin position="353"/>
        <end position="362"/>
    </location>
</feature>
<dbReference type="EMBL" id="AXCR01000004">
    <property type="protein sequence ID" value="KJR87903.1"/>
    <property type="molecule type" value="Genomic_DNA"/>
</dbReference>
<dbReference type="GeneID" id="27669030"/>
<dbReference type="PANTHER" id="PTHR31001:SF85">
    <property type="entry name" value="ZN(II)2CYS6 TRANSCRIPTION FACTOR (EUROFUNG)"/>
    <property type="match status" value="1"/>
</dbReference>
<feature type="region of interest" description="Disordered" evidence="4">
    <location>
        <begin position="1"/>
        <end position="33"/>
    </location>
</feature>
<dbReference type="SUPFAM" id="SSF57701">
    <property type="entry name" value="Zn2/Cys6 DNA-binding domain"/>
    <property type="match status" value="1"/>
</dbReference>
<dbReference type="InterPro" id="IPR050613">
    <property type="entry name" value="Sec_Metabolite_Reg"/>
</dbReference>
<dbReference type="Pfam" id="PF04082">
    <property type="entry name" value="Fungal_trans"/>
    <property type="match status" value="1"/>
</dbReference>
<dbReference type="Pfam" id="PF00172">
    <property type="entry name" value="Zn_clus"/>
    <property type="match status" value="1"/>
</dbReference>
<dbReference type="Gene3D" id="4.10.240.10">
    <property type="entry name" value="Zn(2)-C6 fungal-type DNA-binding domain"/>
    <property type="match status" value="1"/>
</dbReference>
<dbReference type="GO" id="GO:0008270">
    <property type="term" value="F:zinc ion binding"/>
    <property type="evidence" value="ECO:0007669"/>
    <property type="project" value="InterPro"/>
</dbReference>
<dbReference type="CDD" id="cd12148">
    <property type="entry name" value="fungal_TF_MHR"/>
    <property type="match status" value="1"/>
</dbReference>
<dbReference type="AlphaFoldDB" id="A0A0F2MDY8"/>
<feature type="region of interest" description="Disordered" evidence="4">
    <location>
        <begin position="338"/>
        <end position="365"/>
    </location>
</feature>
<evidence type="ECO:0000256" key="2">
    <source>
        <dbReference type="ARBA" id="ARBA00022723"/>
    </source>
</evidence>
<comment type="caution">
    <text evidence="6">The sequence shown here is derived from an EMBL/GenBank/DDBJ whole genome shotgun (WGS) entry which is preliminary data.</text>
</comment>
<sequence>MPRPARKSPQTPMLGDTPAPPTPQTTTARTPVAGTPTAVAYSCVACKQRKVRCSRQFPCAECVRMDVECVPSSRKPYASRKRRRGQDEAESSEQPRPHNHLVSRTVDTPREQMGPERRQTDATTERPTLLAFGQHLWTGLPEDFREPQSVETPASDGRSAPPVGSEATPLTDASTLLFGQSVAGFSNASLRNAHPQPVHAFSLWQTYLHSINPLSKVIYAPQVQDLVIQAAGSYDSLSTVNIALLFSIYAAAVSAMSEADCEAKLGEAKQTLLERYLSCAQKALAAAGFMRYTNLALVQAFTIFLLAARQSYDASSMWLLTGMALRMGQRLLATVPAKSTKTSDVNGNRHSIRPRDRNKSGKPEAPSFFETQMRLRVWWQILLIDGRVAQLSGQSRIVYSALPDYPLPANLSDSDINPDMVSPPPPIEDRPTEMVFCLLRYEMGKFMFAKGSLLNDPTSKMADRDAAIDDIAAYFKEKFLDHLDPAIPLHHIAEAGAHAAVDKMRLMAHHPGQYPDKGKSMPQAEHDMLFKTSIDMVDILVQGFDARYLEHFKWHIDVYFQLDAVVFMLIESQSQPPESELVNRAWELVASVLHFKRDLVQEDDELGRAVRQLVFRAWESRERRARKQNPGAALPTPPASVAQLFSEMRQRRRAAQTQTNGEGPCAKDNISGPDGDGESAQQVSPGSTAVESAAVVSTMHETLSELAPLPDLQYSGPGSSSLDTSPFSSYNDVDLLGWETIDWDSWGYWNQLLQGQA</sequence>
<reference evidence="6 7" key="1">
    <citation type="journal article" date="2014" name="BMC Genomics">
        <title>Comparative genomics of the major fungal agents of human and animal Sporotrichosis: Sporothrix schenckii and Sporothrix brasiliensis.</title>
        <authorList>
            <person name="Teixeira M.M."/>
            <person name="de Almeida L.G."/>
            <person name="Kubitschek-Barreira P."/>
            <person name="Alves F.L."/>
            <person name="Kioshima E.S."/>
            <person name="Abadio A.K."/>
            <person name="Fernandes L."/>
            <person name="Derengowski L.S."/>
            <person name="Ferreira K.S."/>
            <person name="Souza R.C."/>
            <person name="Ruiz J.C."/>
            <person name="de Andrade N.C."/>
            <person name="Paes H.C."/>
            <person name="Nicola A.M."/>
            <person name="Albuquerque P."/>
            <person name="Gerber A.L."/>
            <person name="Martins V.P."/>
            <person name="Peconick L.D."/>
            <person name="Neto A.V."/>
            <person name="Chaucanez C.B."/>
            <person name="Silva P.A."/>
            <person name="Cunha O.L."/>
            <person name="de Oliveira F.F."/>
            <person name="dos Santos T.C."/>
            <person name="Barros A.L."/>
            <person name="Soares M.A."/>
            <person name="de Oliveira L.M."/>
            <person name="Marini M.M."/>
            <person name="Villalobos-Duno H."/>
            <person name="Cunha M.M."/>
            <person name="de Hoog S."/>
            <person name="da Silveira J.F."/>
            <person name="Henrissat B."/>
            <person name="Nino-Vega G.A."/>
            <person name="Cisalpino P.S."/>
            <person name="Mora-Montes H.M."/>
            <person name="Almeida S.R."/>
            <person name="Stajich J.E."/>
            <person name="Lopes-Bezerra L.M."/>
            <person name="Vasconcelos A.T."/>
            <person name="Felipe M.S."/>
        </authorList>
    </citation>
    <scope>NUCLEOTIDE SEQUENCE [LARGE SCALE GENOMIC DNA]</scope>
    <source>
        <strain evidence="6 7">1099-18</strain>
    </source>
</reference>